<accession>W9DN31</accession>
<evidence type="ECO:0008006" key="3">
    <source>
        <dbReference type="Google" id="ProtNLM"/>
    </source>
</evidence>
<organism evidence="1 2">
    <name type="scientific">Haloechinothrix halophila YIM 93223</name>
    <dbReference type="NCBI Taxonomy" id="592678"/>
    <lineage>
        <taxon>Bacteria</taxon>
        <taxon>Bacillati</taxon>
        <taxon>Actinomycetota</taxon>
        <taxon>Actinomycetes</taxon>
        <taxon>Pseudonocardiales</taxon>
        <taxon>Pseudonocardiaceae</taxon>
        <taxon>Haloechinothrix</taxon>
    </lineage>
</organism>
<gene>
    <name evidence="1" type="ORF">AmyhaDRAFT_0036</name>
</gene>
<proteinExistence type="predicted"/>
<dbReference type="EMBL" id="AZAK01000001">
    <property type="protein sequence ID" value="ETA66283.1"/>
    <property type="molecule type" value="Genomic_DNA"/>
</dbReference>
<dbReference type="HOGENOM" id="CLU_2986365_0_0_11"/>
<dbReference type="Proteomes" id="UP000054357">
    <property type="component" value="Unassembled WGS sequence"/>
</dbReference>
<sequence length="57" mass="6039">MTPEHLTIPESSDQCCAECAQPLNQGSSCRGSAAGELVCTECIELLEPAFEHYVPAA</sequence>
<reference evidence="1 2" key="1">
    <citation type="submission" date="2013-08" db="EMBL/GenBank/DDBJ databases">
        <authorList>
            <consortium name="DOE Joint Genome Institute"/>
            <person name="Klenk H.-P."/>
            <person name="Huntemann M."/>
            <person name="Han J."/>
            <person name="Chen A."/>
            <person name="Kyrpides N."/>
            <person name="Mavromatis K."/>
            <person name="Markowitz V."/>
            <person name="Palaniappan K."/>
            <person name="Ivanova N."/>
            <person name="Schaumberg A."/>
            <person name="Pati A."/>
            <person name="Liolios K."/>
            <person name="Nordberg H.P."/>
            <person name="Cantor M.N."/>
            <person name="Hua S.X."/>
            <person name="Woyke T."/>
        </authorList>
    </citation>
    <scope>NUCLEOTIDE SEQUENCE [LARGE SCALE GENOMIC DNA]</scope>
    <source>
        <strain evidence="1 2">YIM 93223</strain>
    </source>
</reference>
<keyword evidence="2" id="KW-1185">Reference proteome</keyword>
<dbReference type="AlphaFoldDB" id="W9DN31"/>
<comment type="caution">
    <text evidence="1">The sequence shown here is derived from an EMBL/GenBank/DDBJ whole genome shotgun (WGS) entry which is preliminary data.</text>
</comment>
<evidence type="ECO:0000313" key="1">
    <source>
        <dbReference type="EMBL" id="ETA66283.1"/>
    </source>
</evidence>
<dbReference type="PATRIC" id="fig|592678.3.peg.38"/>
<name>W9DN31_9PSEU</name>
<evidence type="ECO:0000313" key="2">
    <source>
        <dbReference type="Proteomes" id="UP000054357"/>
    </source>
</evidence>
<protein>
    <recommendedName>
        <fullName evidence="3">ClpX-type ZB domain-containing protein</fullName>
    </recommendedName>
</protein>